<keyword evidence="3" id="KW-0449">Lipoprotein</keyword>
<accession>A0A4R6AMT7</accession>
<gene>
    <name evidence="3" type="ORF">E2L05_16435</name>
</gene>
<dbReference type="SUPFAM" id="SSF89392">
    <property type="entry name" value="Prokaryotic lipoproteins and lipoprotein localization factors"/>
    <property type="match status" value="1"/>
</dbReference>
<keyword evidence="1 2" id="KW-0732">Signal</keyword>
<feature type="signal peptide" evidence="2">
    <location>
        <begin position="1"/>
        <end position="19"/>
    </location>
</feature>
<dbReference type="OrthoDB" id="9800501at2"/>
<dbReference type="PANTHER" id="PTHR35869:SF1">
    <property type="entry name" value="OUTER-MEMBRANE LIPOPROTEIN CARRIER PROTEIN"/>
    <property type="match status" value="1"/>
</dbReference>
<dbReference type="CDD" id="cd16325">
    <property type="entry name" value="LolA"/>
    <property type="match status" value="1"/>
</dbReference>
<evidence type="ECO:0000256" key="2">
    <source>
        <dbReference type="SAM" id="SignalP"/>
    </source>
</evidence>
<dbReference type="InterPro" id="IPR029046">
    <property type="entry name" value="LolA/LolB/LppX"/>
</dbReference>
<keyword evidence="4" id="KW-1185">Reference proteome</keyword>
<dbReference type="RefSeq" id="WP_133343958.1">
    <property type="nucleotide sequence ID" value="NZ_SMZO01000051.1"/>
</dbReference>
<dbReference type="EMBL" id="SMZO01000051">
    <property type="protein sequence ID" value="TDL85027.1"/>
    <property type="molecule type" value="Genomic_DNA"/>
</dbReference>
<sequence length="197" mass="22170">MKTILALALLIAPALPATAERLSLPVLSEYMEEIGEAEAKFTQINANGSRLTGTLYIKRPGRIRFEYDPPQEDTLVIAGGGQIAVFDGRGSGAPEQFPLRRTPLGIILDRDIDLTRERMVTGHGEQNGRTIVQAQDPDHPEYGRIYLYFDNNPIRLAEWMIVADTGEKTRTLLEPLQPRNDLSEFLFSIQFETEDRQ</sequence>
<dbReference type="Gene3D" id="2.50.20.10">
    <property type="entry name" value="Lipoprotein localisation LolA/LolB/LppX"/>
    <property type="match status" value="1"/>
</dbReference>
<evidence type="ECO:0000256" key="1">
    <source>
        <dbReference type="ARBA" id="ARBA00022729"/>
    </source>
</evidence>
<reference evidence="3 4" key="1">
    <citation type="submission" date="2019-03" db="EMBL/GenBank/DDBJ databases">
        <title>Rhodobacteraceae bacterium SM1902, a new member of the family Rhodobacteraceae isolated from Yantai.</title>
        <authorList>
            <person name="Sun Y."/>
        </authorList>
    </citation>
    <scope>NUCLEOTIDE SEQUENCE [LARGE SCALE GENOMIC DNA]</scope>
    <source>
        <strain evidence="3 4">SM1902</strain>
    </source>
</reference>
<dbReference type="Proteomes" id="UP000294562">
    <property type="component" value="Unassembled WGS sequence"/>
</dbReference>
<name>A0A4R6AMT7_9RHOB</name>
<comment type="caution">
    <text evidence="3">The sequence shown here is derived from an EMBL/GenBank/DDBJ whole genome shotgun (WGS) entry which is preliminary data.</text>
</comment>
<dbReference type="InterPro" id="IPR004564">
    <property type="entry name" value="OM_lipoprot_carrier_LolA-like"/>
</dbReference>
<organism evidence="3 4">
    <name type="scientific">Meridianimarinicoccus aquatilis</name>
    <dbReference type="NCBI Taxonomy" id="2552766"/>
    <lineage>
        <taxon>Bacteria</taxon>
        <taxon>Pseudomonadati</taxon>
        <taxon>Pseudomonadota</taxon>
        <taxon>Alphaproteobacteria</taxon>
        <taxon>Rhodobacterales</taxon>
        <taxon>Paracoccaceae</taxon>
        <taxon>Meridianimarinicoccus</taxon>
    </lineage>
</organism>
<dbReference type="AlphaFoldDB" id="A0A4R6AMT7"/>
<dbReference type="Pfam" id="PF03548">
    <property type="entry name" value="LolA"/>
    <property type="match status" value="1"/>
</dbReference>
<dbReference type="PANTHER" id="PTHR35869">
    <property type="entry name" value="OUTER-MEMBRANE LIPOPROTEIN CARRIER PROTEIN"/>
    <property type="match status" value="1"/>
</dbReference>
<evidence type="ECO:0000313" key="3">
    <source>
        <dbReference type="EMBL" id="TDL85027.1"/>
    </source>
</evidence>
<feature type="chain" id="PRO_5020773549" evidence="2">
    <location>
        <begin position="20"/>
        <end position="197"/>
    </location>
</feature>
<evidence type="ECO:0000313" key="4">
    <source>
        <dbReference type="Proteomes" id="UP000294562"/>
    </source>
</evidence>
<protein>
    <submittedName>
        <fullName evidence="3">Outer membrane lipoprotein carrier protein LolA</fullName>
    </submittedName>
</protein>
<proteinExistence type="predicted"/>